<feature type="compositionally biased region" description="Basic and acidic residues" evidence="12">
    <location>
        <begin position="1195"/>
        <end position="1215"/>
    </location>
</feature>
<feature type="domain" description="C2H2-type" evidence="13">
    <location>
        <begin position="239"/>
        <end position="266"/>
    </location>
</feature>
<evidence type="ECO:0000256" key="3">
    <source>
        <dbReference type="ARBA" id="ARBA00022737"/>
    </source>
</evidence>
<dbReference type="Gene3D" id="1.10.10.60">
    <property type="entry name" value="Homeodomain-like"/>
    <property type="match status" value="1"/>
</dbReference>
<dbReference type="PANTHER" id="PTHR24391">
    <property type="entry name" value="HISTONE H4 TRANSCRIPTION FACTOR-RELATED"/>
    <property type="match status" value="1"/>
</dbReference>
<feature type="domain" description="C2H2-type" evidence="13">
    <location>
        <begin position="280"/>
        <end position="307"/>
    </location>
</feature>
<keyword evidence="4 11" id="KW-0863">Zinc-finger</keyword>
<dbReference type="FunFam" id="3.30.160.60:FF:000082">
    <property type="entry name" value="Putative zinc finger E-box-binding homeobox 2"/>
    <property type="match status" value="1"/>
</dbReference>
<evidence type="ECO:0000256" key="9">
    <source>
        <dbReference type="ARBA" id="ARBA00023163"/>
    </source>
</evidence>
<feature type="compositionally biased region" description="Low complexity" evidence="12">
    <location>
        <begin position="788"/>
        <end position="816"/>
    </location>
</feature>
<dbReference type="InterPro" id="IPR008598">
    <property type="entry name" value="Di19_Zn-bd"/>
</dbReference>
<keyword evidence="10" id="KW-0539">Nucleus</keyword>
<dbReference type="GO" id="GO:0005634">
    <property type="term" value="C:nucleus"/>
    <property type="evidence" value="ECO:0007669"/>
    <property type="project" value="UniProtKB-SubCell"/>
</dbReference>
<dbReference type="PANTHER" id="PTHR24391:SF11">
    <property type="entry name" value="ZINC FINGER E-BOX-BINDING HOMEOBOX 2"/>
    <property type="match status" value="1"/>
</dbReference>
<keyword evidence="6" id="KW-0805">Transcription regulation</keyword>
<feature type="domain" description="C2H2-type" evidence="13">
    <location>
        <begin position="1009"/>
        <end position="1036"/>
    </location>
</feature>
<dbReference type="GO" id="GO:0008270">
    <property type="term" value="F:zinc ion binding"/>
    <property type="evidence" value="ECO:0007669"/>
    <property type="project" value="UniProtKB-KW"/>
</dbReference>
<keyword evidence="8 14" id="KW-0371">Homeobox</keyword>
<keyword evidence="9" id="KW-0804">Transcription</keyword>
<evidence type="ECO:0000256" key="7">
    <source>
        <dbReference type="ARBA" id="ARBA00023125"/>
    </source>
</evidence>
<dbReference type="FunFam" id="3.30.160.60:FF:000013">
    <property type="entry name" value="Putative zinc finger E-box-binding homeobox 2"/>
    <property type="match status" value="2"/>
</dbReference>
<evidence type="ECO:0000256" key="4">
    <source>
        <dbReference type="ARBA" id="ARBA00022771"/>
    </source>
</evidence>
<feature type="domain" description="C2H2-type" evidence="13">
    <location>
        <begin position="1037"/>
        <end position="1064"/>
    </location>
</feature>
<feature type="compositionally biased region" description="Polar residues" evidence="12">
    <location>
        <begin position="56"/>
        <end position="67"/>
    </location>
</feature>
<dbReference type="Pfam" id="PF05605">
    <property type="entry name" value="zf-Di19"/>
    <property type="match status" value="1"/>
</dbReference>
<reference evidence="14" key="1">
    <citation type="submission" date="2016-05" db="EMBL/GenBank/DDBJ databases">
        <authorList>
            <person name="Lavstsen T."/>
            <person name="Jespersen J.S."/>
        </authorList>
    </citation>
    <scope>NUCLEOTIDE SEQUENCE</scope>
    <source>
        <tissue evidence="14">Brain</tissue>
    </source>
</reference>
<dbReference type="InterPro" id="IPR051574">
    <property type="entry name" value="ZnF_E-box_Homeobox"/>
</dbReference>
<feature type="compositionally biased region" description="Basic residues" evidence="12">
    <location>
        <begin position="12"/>
        <end position="24"/>
    </location>
</feature>
<dbReference type="FunFam" id="3.30.160.60:FF:001674">
    <property type="entry name" value="Putative zinc finger E-box-binding homeobox 2"/>
    <property type="match status" value="1"/>
</dbReference>
<evidence type="ECO:0000256" key="10">
    <source>
        <dbReference type="ARBA" id="ARBA00023242"/>
    </source>
</evidence>
<evidence type="ECO:0000259" key="13">
    <source>
        <dbReference type="PROSITE" id="PS50157"/>
    </source>
</evidence>
<feature type="region of interest" description="Disordered" evidence="12">
    <location>
        <begin position="1"/>
        <end position="89"/>
    </location>
</feature>
<reference evidence="14" key="2">
    <citation type="submission" date="2016-06" db="EMBL/GenBank/DDBJ databases">
        <title>The genome of a short-lived fish provides insights into sex chromosome evolution and the genetic control of aging.</title>
        <authorList>
            <person name="Reichwald K."/>
            <person name="Felder M."/>
            <person name="Petzold A."/>
            <person name="Koch P."/>
            <person name="Groth M."/>
            <person name="Platzer M."/>
        </authorList>
    </citation>
    <scope>NUCLEOTIDE SEQUENCE</scope>
    <source>
        <tissue evidence="14">Brain</tissue>
    </source>
</reference>
<dbReference type="GO" id="GO:0000122">
    <property type="term" value="P:negative regulation of transcription by RNA polymerase II"/>
    <property type="evidence" value="ECO:0007669"/>
    <property type="project" value="UniProtKB-ARBA"/>
</dbReference>
<name>A0A1A8RAA7_9TELE</name>
<dbReference type="InterPro" id="IPR036236">
    <property type="entry name" value="Znf_C2H2_sf"/>
</dbReference>
<protein>
    <submittedName>
        <fullName evidence="14">Zinc finger E-box binding homeobox 2b</fullName>
    </submittedName>
</protein>
<evidence type="ECO:0000256" key="1">
    <source>
        <dbReference type="ARBA" id="ARBA00004123"/>
    </source>
</evidence>
<dbReference type="Pfam" id="PF00096">
    <property type="entry name" value="zf-C2H2"/>
    <property type="match status" value="4"/>
</dbReference>
<feature type="domain" description="C2H2-type" evidence="13">
    <location>
        <begin position="209"/>
        <end position="237"/>
    </location>
</feature>
<dbReference type="FunFam" id="3.30.160.60:FF:000744">
    <property type="entry name" value="zinc finger E-box-binding homeobox 1"/>
    <property type="match status" value="1"/>
</dbReference>
<dbReference type="InterPro" id="IPR013087">
    <property type="entry name" value="Znf_C2H2_type"/>
</dbReference>
<evidence type="ECO:0000256" key="2">
    <source>
        <dbReference type="ARBA" id="ARBA00022723"/>
    </source>
</evidence>
<dbReference type="SMART" id="SM00355">
    <property type="entry name" value="ZnF_C2H2"/>
    <property type="match status" value="8"/>
</dbReference>
<dbReference type="GO" id="GO:0000978">
    <property type="term" value="F:RNA polymerase II cis-regulatory region sequence-specific DNA binding"/>
    <property type="evidence" value="ECO:0007669"/>
    <property type="project" value="TreeGrafter"/>
</dbReference>
<evidence type="ECO:0000256" key="11">
    <source>
        <dbReference type="PROSITE-ProRule" id="PRU00042"/>
    </source>
</evidence>
<dbReference type="PROSITE" id="PS00028">
    <property type="entry name" value="ZINC_FINGER_C2H2_1"/>
    <property type="match status" value="5"/>
</dbReference>
<feature type="domain" description="C2H2-type" evidence="13">
    <location>
        <begin position="1065"/>
        <end position="1093"/>
    </location>
</feature>
<dbReference type="FunFam" id="3.30.160.60:FF:000145">
    <property type="entry name" value="Zinc finger protein 574"/>
    <property type="match status" value="1"/>
</dbReference>
<evidence type="ECO:0000256" key="12">
    <source>
        <dbReference type="SAM" id="MobiDB-lite"/>
    </source>
</evidence>
<keyword evidence="5" id="KW-0862">Zinc</keyword>
<dbReference type="SUPFAM" id="SSF57667">
    <property type="entry name" value="beta-beta-alpha zinc fingers"/>
    <property type="match status" value="4"/>
</dbReference>
<accession>A0A1A8RAA7</accession>
<keyword evidence="7 14" id="KW-0238">DNA-binding</keyword>
<keyword evidence="2" id="KW-0479">Metal-binding</keyword>
<feature type="region of interest" description="Disordered" evidence="12">
    <location>
        <begin position="768"/>
        <end position="818"/>
    </location>
</feature>
<evidence type="ECO:0000256" key="6">
    <source>
        <dbReference type="ARBA" id="ARBA00023015"/>
    </source>
</evidence>
<dbReference type="Gene3D" id="3.30.160.60">
    <property type="entry name" value="Classic Zinc Finger"/>
    <property type="match status" value="6"/>
</dbReference>
<sequence>MRQEIMADGPRCKRRKQANPRRKNAALNYENMVETGSETEEEDKLPVSEEDPLINGTGSPASLTNPEASPCAESHGLLTKDEEDDEMRDSGVEHIWPDNDILSASVDGTDEMKDDFDALGPDATLQAVGNGTVKSVDCTSELEDFFAKRKLDDGDSHVVSIAEYLQRGDTAIIYPEAPEELSRLGTPEATGPEENDLPPGTPDAFAQLLTCPYCDRGYKRLTSLKEHIKYRHEKNEENFACPLCNYTFAYRTQLERHMATHKPARDQHQLLNQAAGNRKFKCTECGKAFKYKHHLKEHLRIHSGEKPYECPNCKKRFSHSGSYSSHISSKKCIGLIAVNGRMRGSLKPGSSPTSASASPTNTAITQLRQKLENGKPLSLADHNSHMNIKTEPLDFNDYKLMMASHGFGAPVPFMNGVMGGTSPLGVNHNSTAQSPLQHLGMTGLESQFAGYPGPLGNNLSEVQKVLQIVDNTVYRQKMDCKPEELSKLKAYMKELGNQMEEQKQGLTSPGGHQVGLPLVNHNGATKSIIDYTLEKVNEAKACLQSLTTDSKRQISNIKREKPNHMLEGGVDEKVPENNMFTPYACQYCKETFPGPIPLHQHERYLCKMNEEIKAVLQPSENLMPNNPGIFMEKNSHSSMLSEKGLTGPLNPYRNYMPVLMAYFAMNMEPNSEELLKISIAVGLPQEFVKEWFERKMQEYGTTRTPPLEHRGHTDMIVGTNNHQTPPKDSLAARSPVSLMKPTDCITSPSIAELNNNVNNCDNPLRHLKNHQFSGSAKPVGEKLDHSRSNTPSPLNLSSTSSKNSHSSSYTPNSLTSEDLQAEPLDLSLPRLMKEPKHALTVKSRPKVNSITIDHSSIPSPREHFEEPLNLAYLKKEFSGSTNNGNLEKSTSPIFGINPFAAKPLYTSLPPQTAFPPATFMPPMQASIPGLRPYPGMDQMGFLPHMAYTYAAGAATFAEMQQRRKYQRKPGFQGDLLDGAPDYLSGLDDMTDPDSCLSRKKIKKTESGMYACDLCDKTFQKSSSLLRHKYEHTGKRPHQCQICKKAFKHKHHLIEHSRLHSGEKPYQCDKCGKRFSHSGSYSQHMNHRYSYCKREAEEREAAEREAREKGHLEPTELLMSRAYLQGMTPQGYPELAEREAILRHDTVNGGIREGRKEVDGTYAKIGRREEFEEEEEEESKSMDTDPDTLRDEEENGEHSMDDSSLDGKMETKSDHEDVMEDGM</sequence>
<evidence type="ECO:0000313" key="14">
    <source>
        <dbReference type="EMBL" id="SBS02995.1"/>
    </source>
</evidence>
<proteinExistence type="predicted"/>
<keyword evidence="3" id="KW-0677">Repeat</keyword>
<comment type="subcellular location">
    <subcellularLocation>
        <location evidence="1">Nucleus</location>
    </subcellularLocation>
</comment>
<evidence type="ECO:0000256" key="5">
    <source>
        <dbReference type="ARBA" id="ARBA00022833"/>
    </source>
</evidence>
<gene>
    <name evidence="14" type="primary">ZEB2B</name>
</gene>
<dbReference type="AlphaFoldDB" id="A0A1A8RAA7"/>
<feature type="compositionally biased region" description="Basic and acidic residues" evidence="12">
    <location>
        <begin position="1178"/>
        <end position="1188"/>
    </location>
</feature>
<feature type="region of interest" description="Disordered" evidence="12">
    <location>
        <begin position="1160"/>
        <end position="1222"/>
    </location>
</feature>
<organism evidence="14">
    <name type="scientific">Nothobranchius pienaari</name>
    <dbReference type="NCBI Taxonomy" id="704102"/>
    <lineage>
        <taxon>Eukaryota</taxon>
        <taxon>Metazoa</taxon>
        <taxon>Chordata</taxon>
        <taxon>Craniata</taxon>
        <taxon>Vertebrata</taxon>
        <taxon>Euteleostomi</taxon>
        <taxon>Actinopterygii</taxon>
        <taxon>Neopterygii</taxon>
        <taxon>Teleostei</taxon>
        <taxon>Neoteleostei</taxon>
        <taxon>Acanthomorphata</taxon>
        <taxon>Ovalentaria</taxon>
        <taxon>Atherinomorphae</taxon>
        <taxon>Cyprinodontiformes</taxon>
        <taxon>Nothobranchiidae</taxon>
        <taxon>Nothobranchius</taxon>
    </lineage>
</organism>
<dbReference type="GO" id="GO:0000981">
    <property type="term" value="F:DNA-binding transcription factor activity, RNA polymerase II-specific"/>
    <property type="evidence" value="ECO:0007669"/>
    <property type="project" value="TreeGrafter"/>
</dbReference>
<dbReference type="EMBL" id="HAEG01016555">
    <property type="protein sequence ID" value="SBS02995.1"/>
    <property type="molecule type" value="Transcribed_RNA"/>
</dbReference>
<feature type="compositionally biased region" description="Acidic residues" evidence="12">
    <location>
        <begin position="37"/>
        <end position="52"/>
    </location>
</feature>
<evidence type="ECO:0000256" key="8">
    <source>
        <dbReference type="ARBA" id="ARBA00023155"/>
    </source>
</evidence>
<dbReference type="PROSITE" id="PS50157">
    <property type="entry name" value="ZINC_FINGER_C2H2_2"/>
    <property type="match status" value="6"/>
</dbReference>